<keyword evidence="3" id="KW-0547">Nucleotide-binding</keyword>
<evidence type="ECO:0000256" key="1">
    <source>
        <dbReference type="ARBA" id="ARBA00004651"/>
    </source>
</evidence>
<evidence type="ECO:0000259" key="8">
    <source>
        <dbReference type="PROSITE" id="PS50893"/>
    </source>
</evidence>
<sequence>MKSLLWLFGYVREIRTKYIVSLILFILTGVILIANTSIPKWIIDDVIIEQQYDKLPWLLVLLAMGALIANVSHALAGIMNAKNEHYIRRRLTLDYKQILIGTPAERLLAVRTGDMMQTFLTDIAAVSMYPSHIIPNLIRNGVQAIVLAVIIAWASPVLFVALSIFSLLFILLGKKSAPELKSIAHDKQALKSAYTVQVEEGITSTREVISFNRQEWERGKINRAFEAYFRKVMEELRWRNRQLFITEPLQWVPSLVVLGYVGYGVIQGSTSIGVFVVLFQYARQYMDAVASSYHSLVGLSQQQALTERVHHKFMALQRREGEVQLDVPIGSLEFNEVSFHYGEDSRKVFHKLSLSIPIGRKSAIVGASGSGKSTLARLLVRHYEVSEGVIAVNGISLSELQGKDWYDKMAYVPQEPYLLPDTIEANIRFGRDHLTSEDVRRACEAAHIADWIESLPKGYDTFCGERGIQLSGGQRQRIALARAVVETKELLLLDEATSALDQTTERLIQERLDAMRQGKTTITIAHRLSTIQNADVIIVFDKGAVVDSGTHEELLSRCSVYQTLVHVNEDEEMDVAQVG</sequence>
<keyword evidence="4" id="KW-0067">ATP-binding</keyword>
<dbReference type="PANTHER" id="PTHR43394">
    <property type="entry name" value="ATP-DEPENDENT PERMEASE MDL1, MITOCHONDRIAL"/>
    <property type="match status" value="1"/>
</dbReference>
<dbReference type="Proteomes" id="UP001519287">
    <property type="component" value="Unassembled WGS sequence"/>
</dbReference>
<gene>
    <name evidence="10" type="ORF">J2Z66_006088</name>
</gene>
<dbReference type="SUPFAM" id="SSF90123">
    <property type="entry name" value="ABC transporter transmembrane region"/>
    <property type="match status" value="1"/>
</dbReference>
<evidence type="ECO:0000313" key="10">
    <source>
        <dbReference type="EMBL" id="MBP1994452.1"/>
    </source>
</evidence>
<feature type="domain" description="ABC transmembrane type-1" evidence="9">
    <location>
        <begin position="19"/>
        <end position="301"/>
    </location>
</feature>
<dbReference type="EMBL" id="JAGGLB010000025">
    <property type="protein sequence ID" value="MBP1994452.1"/>
    <property type="molecule type" value="Genomic_DNA"/>
</dbReference>
<feature type="transmembrane region" description="Helical" evidence="7">
    <location>
        <begin position="144"/>
        <end position="172"/>
    </location>
</feature>
<dbReference type="SMART" id="SM00382">
    <property type="entry name" value="AAA"/>
    <property type="match status" value="1"/>
</dbReference>
<dbReference type="InterPro" id="IPR011527">
    <property type="entry name" value="ABC1_TM_dom"/>
</dbReference>
<evidence type="ECO:0000256" key="5">
    <source>
        <dbReference type="ARBA" id="ARBA00022989"/>
    </source>
</evidence>
<dbReference type="InterPro" id="IPR036640">
    <property type="entry name" value="ABC1_TM_sf"/>
</dbReference>
<feature type="domain" description="ABC transporter" evidence="8">
    <location>
        <begin position="332"/>
        <end position="567"/>
    </location>
</feature>
<dbReference type="PROSITE" id="PS00211">
    <property type="entry name" value="ABC_TRANSPORTER_1"/>
    <property type="match status" value="1"/>
</dbReference>
<dbReference type="Pfam" id="PF00005">
    <property type="entry name" value="ABC_tran"/>
    <property type="match status" value="1"/>
</dbReference>
<dbReference type="PANTHER" id="PTHR43394:SF1">
    <property type="entry name" value="ATP-BINDING CASSETTE SUB-FAMILY B MEMBER 10, MITOCHONDRIAL"/>
    <property type="match status" value="1"/>
</dbReference>
<dbReference type="InterPro" id="IPR039421">
    <property type="entry name" value="Type_1_exporter"/>
</dbReference>
<dbReference type="InterPro" id="IPR003593">
    <property type="entry name" value="AAA+_ATPase"/>
</dbReference>
<dbReference type="InterPro" id="IPR027417">
    <property type="entry name" value="P-loop_NTPase"/>
</dbReference>
<dbReference type="PROSITE" id="PS50893">
    <property type="entry name" value="ABC_TRANSPORTER_2"/>
    <property type="match status" value="1"/>
</dbReference>
<feature type="transmembrane region" description="Helical" evidence="7">
    <location>
        <begin position="20"/>
        <end position="43"/>
    </location>
</feature>
<evidence type="ECO:0000256" key="7">
    <source>
        <dbReference type="SAM" id="Phobius"/>
    </source>
</evidence>
<evidence type="ECO:0000313" key="11">
    <source>
        <dbReference type="Proteomes" id="UP001519287"/>
    </source>
</evidence>
<keyword evidence="2 7" id="KW-0812">Transmembrane</keyword>
<keyword evidence="5 7" id="KW-1133">Transmembrane helix</keyword>
<evidence type="ECO:0000256" key="2">
    <source>
        <dbReference type="ARBA" id="ARBA00022692"/>
    </source>
</evidence>
<keyword evidence="6 7" id="KW-0472">Membrane</keyword>
<name>A0ABS4J3N2_9BACL</name>
<dbReference type="Gene3D" id="1.20.1560.10">
    <property type="entry name" value="ABC transporter type 1, transmembrane domain"/>
    <property type="match status" value="1"/>
</dbReference>
<dbReference type="CDD" id="cd07346">
    <property type="entry name" value="ABC_6TM_exporters"/>
    <property type="match status" value="1"/>
</dbReference>
<proteinExistence type="predicted"/>
<dbReference type="Pfam" id="PF00664">
    <property type="entry name" value="ABC_membrane"/>
    <property type="match status" value="1"/>
</dbReference>
<evidence type="ECO:0000256" key="6">
    <source>
        <dbReference type="ARBA" id="ARBA00023136"/>
    </source>
</evidence>
<protein>
    <submittedName>
        <fullName evidence="10">ABC-type multidrug transport system fused ATPase/permease subunit</fullName>
    </submittedName>
</protein>
<comment type="subcellular location">
    <subcellularLocation>
        <location evidence="1">Cell membrane</location>
        <topology evidence="1">Multi-pass membrane protein</topology>
    </subcellularLocation>
</comment>
<evidence type="ECO:0000256" key="4">
    <source>
        <dbReference type="ARBA" id="ARBA00022840"/>
    </source>
</evidence>
<keyword evidence="11" id="KW-1185">Reference proteome</keyword>
<comment type="caution">
    <text evidence="10">The sequence shown here is derived from an EMBL/GenBank/DDBJ whole genome shotgun (WGS) entry which is preliminary data.</text>
</comment>
<dbReference type="InterPro" id="IPR003439">
    <property type="entry name" value="ABC_transporter-like_ATP-bd"/>
</dbReference>
<evidence type="ECO:0000259" key="9">
    <source>
        <dbReference type="PROSITE" id="PS50929"/>
    </source>
</evidence>
<reference evidence="10 11" key="1">
    <citation type="submission" date="2021-03" db="EMBL/GenBank/DDBJ databases">
        <title>Genomic Encyclopedia of Type Strains, Phase IV (KMG-IV): sequencing the most valuable type-strain genomes for metagenomic binning, comparative biology and taxonomic classification.</title>
        <authorList>
            <person name="Goeker M."/>
        </authorList>
    </citation>
    <scope>NUCLEOTIDE SEQUENCE [LARGE SCALE GENOMIC DNA]</scope>
    <source>
        <strain evidence="10 11">DSM 26048</strain>
    </source>
</reference>
<feature type="transmembrane region" description="Helical" evidence="7">
    <location>
        <begin position="55"/>
        <end position="81"/>
    </location>
</feature>
<evidence type="ECO:0000256" key="3">
    <source>
        <dbReference type="ARBA" id="ARBA00022741"/>
    </source>
</evidence>
<accession>A0ABS4J3N2</accession>
<dbReference type="SUPFAM" id="SSF52540">
    <property type="entry name" value="P-loop containing nucleoside triphosphate hydrolases"/>
    <property type="match status" value="1"/>
</dbReference>
<organism evidence="10 11">
    <name type="scientific">Paenibacillus eucommiae</name>
    <dbReference type="NCBI Taxonomy" id="1355755"/>
    <lineage>
        <taxon>Bacteria</taxon>
        <taxon>Bacillati</taxon>
        <taxon>Bacillota</taxon>
        <taxon>Bacilli</taxon>
        <taxon>Bacillales</taxon>
        <taxon>Paenibacillaceae</taxon>
        <taxon>Paenibacillus</taxon>
    </lineage>
</organism>
<dbReference type="InterPro" id="IPR017871">
    <property type="entry name" value="ABC_transporter-like_CS"/>
</dbReference>
<feature type="transmembrane region" description="Helical" evidence="7">
    <location>
        <begin position="257"/>
        <end position="279"/>
    </location>
</feature>
<dbReference type="Gene3D" id="3.40.50.300">
    <property type="entry name" value="P-loop containing nucleotide triphosphate hydrolases"/>
    <property type="match status" value="1"/>
</dbReference>
<dbReference type="PROSITE" id="PS50929">
    <property type="entry name" value="ABC_TM1F"/>
    <property type="match status" value="1"/>
</dbReference>
<dbReference type="RefSeq" id="WP_209976294.1">
    <property type="nucleotide sequence ID" value="NZ_JAGGLB010000025.1"/>
</dbReference>